<keyword evidence="4" id="KW-1185">Reference proteome</keyword>
<feature type="region of interest" description="Disordered" evidence="1">
    <location>
        <begin position="26"/>
        <end position="47"/>
    </location>
</feature>
<evidence type="ECO:0000256" key="2">
    <source>
        <dbReference type="SAM" id="SignalP"/>
    </source>
</evidence>
<evidence type="ECO:0000313" key="3">
    <source>
        <dbReference type="EMBL" id="QEU95040.1"/>
    </source>
</evidence>
<dbReference type="EMBL" id="CP023699">
    <property type="protein sequence ID" value="QEU95040.1"/>
    <property type="molecule type" value="Genomic_DNA"/>
</dbReference>
<accession>A0A5J6GGE5</accession>
<name>A0A5J6GGE5_STRKN</name>
<dbReference type="AlphaFoldDB" id="A0A5J6GGE5"/>
<dbReference type="PROSITE" id="PS51257">
    <property type="entry name" value="PROKAR_LIPOPROTEIN"/>
    <property type="match status" value="1"/>
</dbReference>
<keyword evidence="2" id="KW-0732">Signal</keyword>
<feature type="signal peptide" evidence="2">
    <location>
        <begin position="1"/>
        <end position="21"/>
    </location>
</feature>
<feature type="chain" id="PRO_5023829928" description="Lipoprotein" evidence="2">
    <location>
        <begin position="22"/>
        <end position="132"/>
    </location>
</feature>
<dbReference type="KEGG" id="ska:CP970_32770"/>
<evidence type="ECO:0000313" key="4">
    <source>
        <dbReference type="Proteomes" id="UP000325529"/>
    </source>
</evidence>
<evidence type="ECO:0000256" key="1">
    <source>
        <dbReference type="SAM" id="MobiDB-lite"/>
    </source>
</evidence>
<dbReference type="Proteomes" id="UP000325529">
    <property type="component" value="Chromosome"/>
</dbReference>
<organism evidence="3 4">
    <name type="scientific">Streptomyces kanamyceticus</name>
    <dbReference type="NCBI Taxonomy" id="1967"/>
    <lineage>
        <taxon>Bacteria</taxon>
        <taxon>Bacillati</taxon>
        <taxon>Actinomycetota</taxon>
        <taxon>Actinomycetes</taxon>
        <taxon>Kitasatosporales</taxon>
        <taxon>Streptomycetaceae</taxon>
        <taxon>Streptomyces</taxon>
    </lineage>
</organism>
<dbReference type="OrthoDB" id="3697710at2"/>
<gene>
    <name evidence="3" type="ORF">CP970_32770</name>
</gene>
<sequence length="132" mass="14004">MRHRIQLCAPTLAAVLGTALAATGCGSSGTEGSPSTSTPPSASATPPAKLCTTIITKWAREIYDSGDDTYGDYQSMGLSNGQYLILRDVLDAARAERKRQSAAAGRKLLDREARERCAERYRDGGPSGGPWV</sequence>
<proteinExistence type="predicted"/>
<dbReference type="RefSeq" id="WP_055547621.1">
    <property type="nucleotide sequence ID" value="NZ_CP023699.1"/>
</dbReference>
<evidence type="ECO:0008006" key="5">
    <source>
        <dbReference type="Google" id="ProtNLM"/>
    </source>
</evidence>
<protein>
    <recommendedName>
        <fullName evidence="5">Lipoprotein</fullName>
    </recommendedName>
</protein>
<reference evidence="3 4" key="1">
    <citation type="submission" date="2017-09" db="EMBL/GenBank/DDBJ databases">
        <authorList>
            <person name="Lee N."/>
            <person name="Cho B.-K."/>
        </authorList>
    </citation>
    <scope>NUCLEOTIDE SEQUENCE [LARGE SCALE GENOMIC DNA]</scope>
    <source>
        <strain evidence="3 4">ATCC 12853</strain>
    </source>
</reference>